<evidence type="ECO:0000313" key="1">
    <source>
        <dbReference type="EMBL" id="KAJ3499004.1"/>
    </source>
</evidence>
<accession>A0ACC1R7C1</accession>
<sequence>MVRLQHFLAAVGSIAAAQQLPQHVYPYELLGLTKSCFLAVNATIQGCAELLASHVSFTSGEYCDVLFASSYSDSSHDMACSDCRFKTRRHQLESPFRYDEESAASFAAEKAACGVYGYYVSKPGAHAVKPAGTCRPRATEYRFAAHIVTAADNCHKVSKYNDVSTYSLLSLNGLWRECDTLTVGSTLYLPLPCDVQPEFRYPWGQEPPLAPGTLEGCHEYARGFRVAGQKRHTTCKVEASVSRVQIADLLEWNPSLDADDCYLDPDLRYCVQKTPVPEEEDEDNISTWSYCLFDVKEHEIMPKTDPDCRCFNVVTYDPDYETTCEELAEDVEISVDLLLALNGWLSRETCAADLVAGMSEPYEERYFCLANGDLSLEASLLFPPALVLIYQR</sequence>
<gene>
    <name evidence="1" type="ORF">NLG97_g682</name>
</gene>
<evidence type="ECO:0000313" key="2">
    <source>
        <dbReference type="Proteomes" id="UP001148737"/>
    </source>
</evidence>
<dbReference type="Proteomes" id="UP001148737">
    <property type="component" value="Unassembled WGS sequence"/>
</dbReference>
<name>A0ACC1R7C1_9HYPO</name>
<keyword evidence="2" id="KW-1185">Reference proteome</keyword>
<reference evidence="1" key="1">
    <citation type="submission" date="2022-07" db="EMBL/GenBank/DDBJ databases">
        <title>Genome Sequence of Lecanicillium saksenae.</title>
        <authorList>
            <person name="Buettner E."/>
        </authorList>
    </citation>
    <scope>NUCLEOTIDE SEQUENCE</scope>
    <source>
        <strain evidence="1">VT-O1</strain>
    </source>
</reference>
<organism evidence="1 2">
    <name type="scientific">Lecanicillium saksenae</name>
    <dbReference type="NCBI Taxonomy" id="468837"/>
    <lineage>
        <taxon>Eukaryota</taxon>
        <taxon>Fungi</taxon>
        <taxon>Dikarya</taxon>
        <taxon>Ascomycota</taxon>
        <taxon>Pezizomycotina</taxon>
        <taxon>Sordariomycetes</taxon>
        <taxon>Hypocreomycetidae</taxon>
        <taxon>Hypocreales</taxon>
        <taxon>Cordycipitaceae</taxon>
        <taxon>Lecanicillium</taxon>
    </lineage>
</organism>
<protein>
    <submittedName>
        <fullName evidence="1">Uncharacterized protein</fullName>
    </submittedName>
</protein>
<comment type="caution">
    <text evidence="1">The sequence shown here is derived from an EMBL/GenBank/DDBJ whole genome shotgun (WGS) entry which is preliminary data.</text>
</comment>
<proteinExistence type="predicted"/>
<dbReference type="EMBL" id="JANAKD010000025">
    <property type="protein sequence ID" value="KAJ3499004.1"/>
    <property type="molecule type" value="Genomic_DNA"/>
</dbReference>